<dbReference type="CDD" id="cd03215">
    <property type="entry name" value="ABC_Carb_Monos_II"/>
    <property type="match status" value="1"/>
</dbReference>
<dbReference type="InterPro" id="IPR027417">
    <property type="entry name" value="P-loop_NTPase"/>
</dbReference>
<dbReference type="InterPro" id="IPR017871">
    <property type="entry name" value="ABC_transporter-like_CS"/>
</dbReference>
<organism evidence="8 9">
    <name type="scientific">Labrys okinawensis</name>
    <dbReference type="NCBI Taxonomy" id="346911"/>
    <lineage>
        <taxon>Bacteria</taxon>
        <taxon>Pseudomonadati</taxon>
        <taxon>Pseudomonadota</taxon>
        <taxon>Alphaproteobacteria</taxon>
        <taxon>Hyphomicrobiales</taxon>
        <taxon>Xanthobacteraceae</taxon>
        <taxon>Labrys</taxon>
    </lineage>
</organism>
<feature type="domain" description="ABC transporter" evidence="7">
    <location>
        <begin position="257"/>
        <end position="501"/>
    </location>
</feature>
<dbReference type="OrthoDB" id="9805029at2"/>
<dbReference type="EMBL" id="PUEJ01000001">
    <property type="protein sequence ID" value="PRH89108.1"/>
    <property type="molecule type" value="Genomic_DNA"/>
</dbReference>
<dbReference type="Pfam" id="PF00005">
    <property type="entry name" value="ABC_tran"/>
    <property type="match status" value="2"/>
</dbReference>
<evidence type="ECO:0000256" key="1">
    <source>
        <dbReference type="ARBA" id="ARBA00005417"/>
    </source>
</evidence>
<dbReference type="GO" id="GO:0005524">
    <property type="term" value="F:ATP binding"/>
    <property type="evidence" value="ECO:0007669"/>
    <property type="project" value="UniProtKB-KW"/>
</dbReference>
<dbReference type="CDD" id="cd03216">
    <property type="entry name" value="ABC_Carb_Monos_I"/>
    <property type="match status" value="1"/>
</dbReference>
<feature type="domain" description="ABC transporter" evidence="7">
    <location>
        <begin position="9"/>
        <end position="244"/>
    </location>
</feature>
<proteinExistence type="inferred from homology"/>
<dbReference type="InterPro" id="IPR050107">
    <property type="entry name" value="ABC_carbohydrate_import_ATPase"/>
</dbReference>
<keyword evidence="9" id="KW-1185">Reference proteome</keyword>
<keyword evidence="2" id="KW-0813">Transport</keyword>
<evidence type="ECO:0000256" key="4">
    <source>
        <dbReference type="ARBA" id="ARBA00022737"/>
    </source>
</evidence>
<dbReference type="PANTHER" id="PTHR43790">
    <property type="entry name" value="CARBOHYDRATE TRANSPORT ATP-BINDING PROTEIN MG119-RELATED"/>
    <property type="match status" value="1"/>
</dbReference>
<dbReference type="PROSITE" id="PS00211">
    <property type="entry name" value="ABC_TRANSPORTER_1"/>
    <property type="match status" value="1"/>
</dbReference>
<reference evidence="8 9" key="1">
    <citation type="submission" date="2018-02" db="EMBL/GenBank/DDBJ databases">
        <title>Whole genome sequencing of endophytic bacterium.</title>
        <authorList>
            <person name="Eedara R."/>
            <person name="Podile A.R."/>
        </authorList>
    </citation>
    <scope>NUCLEOTIDE SEQUENCE [LARGE SCALE GENOMIC DNA]</scope>
    <source>
        <strain evidence="8 9">RP1T</strain>
    </source>
</reference>
<keyword evidence="4" id="KW-0677">Repeat</keyword>
<dbReference type="GO" id="GO:0016887">
    <property type="term" value="F:ATP hydrolysis activity"/>
    <property type="evidence" value="ECO:0007669"/>
    <property type="project" value="InterPro"/>
</dbReference>
<keyword evidence="6 8" id="KW-0067">ATP-binding</keyword>
<dbReference type="PANTHER" id="PTHR43790:SF9">
    <property type="entry name" value="GALACTOFURANOSE TRANSPORTER ATP-BINDING PROTEIN YTFR"/>
    <property type="match status" value="1"/>
</dbReference>
<evidence type="ECO:0000256" key="6">
    <source>
        <dbReference type="ARBA" id="ARBA00022840"/>
    </source>
</evidence>
<comment type="caution">
    <text evidence="8">The sequence shown here is derived from an EMBL/GenBank/DDBJ whole genome shotgun (WGS) entry which is preliminary data.</text>
</comment>
<gene>
    <name evidence="8" type="ORF">C5L14_00495</name>
</gene>
<keyword evidence="3" id="KW-0762">Sugar transport</keyword>
<accession>A0A2S9QID0</accession>
<dbReference type="PROSITE" id="PS50893">
    <property type="entry name" value="ABC_TRANSPORTER_2"/>
    <property type="match status" value="2"/>
</dbReference>
<dbReference type="Proteomes" id="UP000237682">
    <property type="component" value="Unassembled WGS sequence"/>
</dbReference>
<protein>
    <submittedName>
        <fullName evidence="8">D-xylose ABC transporter ATP-binding protein</fullName>
    </submittedName>
</protein>
<evidence type="ECO:0000313" key="9">
    <source>
        <dbReference type="Proteomes" id="UP000237682"/>
    </source>
</evidence>
<name>A0A2S9QID0_9HYPH</name>
<dbReference type="InterPro" id="IPR003439">
    <property type="entry name" value="ABC_transporter-like_ATP-bd"/>
</dbReference>
<dbReference type="Gene3D" id="3.40.50.300">
    <property type="entry name" value="P-loop containing nucleotide triphosphate hydrolases"/>
    <property type="match status" value="2"/>
</dbReference>
<sequence length="501" mass="54185">MPAMADIVLSLKDVTKSFGAVKALGGISFSVRRGEIHTLLGENGAGKSTTLKIIKGDVAPTTGTVVIDGETVTEFLPSNAARHGIAMVHQELAVFENMTVAENVFVDCPPLRGGLVDVAGMNRRTAELLAMFELDLDPRTRVLELTPSQRQIIEILRAVNVERKIVILDEPTSGLNAHDSDILLKLLARLRAKGQTILFVSHRLGDVMRISDRITVLRDGTVVETLDNQGLQESDLVGRMVGRKLAQVHHRDRPARANEEPVVFKVEGARRQDGFEDVSLSLRRGEIVGVYGLEGSGTAELSRSLFGLDPLEAGQMEISGKAVASPEPRRMMAAGVSYLNANRKDAGLFMQRSVADNVSAPVLRRFARLGFLNEKSLMAKAGEAIKRFSIRVAGTNVPPRELSGGNQQKVMLSACLSCDPTVMIVNEPTRGIDVGAKVDVYRALTGLADEGRSLLVFSSELPEILLLADRILVMRARKVAGWLTGAAMTQEQVMALAAGNK</sequence>
<evidence type="ECO:0000256" key="2">
    <source>
        <dbReference type="ARBA" id="ARBA00022448"/>
    </source>
</evidence>
<dbReference type="SUPFAM" id="SSF52540">
    <property type="entry name" value="P-loop containing nucleoside triphosphate hydrolases"/>
    <property type="match status" value="2"/>
</dbReference>
<dbReference type="AlphaFoldDB" id="A0A2S9QID0"/>
<keyword evidence="5" id="KW-0547">Nucleotide-binding</keyword>
<evidence type="ECO:0000259" key="7">
    <source>
        <dbReference type="PROSITE" id="PS50893"/>
    </source>
</evidence>
<evidence type="ECO:0000256" key="5">
    <source>
        <dbReference type="ARBA" id="ARBA00022741"/>
    </source>
</evidence>
<dbReference type="InterPro" id="IPR003593">
    <property type="entry name" value="AAA+_ATPase"/>
</dbReference>
<dbReference type="SMART" id="SM00382">
    <property type="entry name" value="AAA"/>
    <property type="match status" value="2"/>
</dbReference>
<evidence type="ECO:0000256" key="3">
    <source>
        <dbReference type="ARBA" id="ARBA00022597"/>
    </source>
</evidence>
<evidence type="ECO:0000313" key="8">
    <source>
        <dbReference type="EMBL" id="PRH89108.1"/>
    </source>
</evidence>
<comment type="similarity">
    <text evidence="1">Belongs to the ABC transporter superfamily.</text>
</comment>